<name>A0A7S1Q556_NEODS</name>
<dbReference type="AlphaFoldDB" id="A0A7S1Q556"/>
<dbReference type="EMBL" id="HBGF01024240">
    <property type="protein sequence ID" value="CAD9118525.1"/>
    <property type="molecule type" value="Transcribed_RNA"/>
</dbReference>
<sequence length="137" mass="14817">MSFSGFAVTLAAWHGDHCGPAAADIDGAKVGPSPFVALVASVACIAAGLCSLLLRTRLEKAEARQREVRAAEAAGRRDVVQLDYLGNVRPDNRGESIQVRRDEETPVTPGRHPQHRASAQRDEPTRSEAYREKDLDG</sequence>
<keyword evidence="2" id="KW-0472">Membrane</keyword>
<feature type="compositionally biased region" description="Basic and acidic residues" evidence="1">
    <location>
        <begin position="119"/>
        <end position="137"/>
    </location>
</feature>
<gene>
    <name evidence="3" type="ORF">NDES1114_LOCUS16071</name>
</gene>
<proteinExistence type="predicted"/>
<keyword evidence="2" id="KW-0812">Transmembrane</keyword>
<keyword evidence="2" id="KW-1133">Transmembrane helix</keyword>
<evidence type="ECO:0000256" key="2">
    <source>
        <dbReference type="SAM" id="Phobius"/>
    </source>
</evidence>
<reference evidence="3" key="1">
    <citation type="submission" date="2021-01" db="EMBL/GenBank/DDBJ databases">
        <authorList>
            <person name="Corre E."/>
            <person name="Pelletier E."/>
            <person name="Niang G."/>
            <person name="Scheremetjew M."/>
            <person name="Finn R."/>
            <person name="Kale V."/>
            <person name="Holt S."/>
            <person name="Cochrane G."/>
            <person name="Meng A."/>
            <person name="Brown T."/>
            <person name="Cohen L."/>
        </authorList>
    </citation>
    <scope>NUCLEOTIDE SEQUENCE</scope>
    <source>
        <strain evidence="3">CCAP 1951/1</strain>
    </source>
</reference>
<feature type="transmembrane region" description="Helical" evidence="2">
    <location>
        <begin position="33"/>
        <end position="54"/>
    </location>
</feature>
<evidence type="ECO:0008006" key="4">
    <source>
        <dbReference type="Google" id="ProtNLM"/>
    </source>
</evidence>
<evidence type="ECO:0000313" key="3">
    <source>
        <dbReference type="EMBL" id="CAD9118525.1"/>
    </source>
</evidence>
<organism evidence="3">
    <name type="scientific">Neobodo designis</name>
    <name type="common">Flagellated protozoan</name>
    <name type="synonym">Bodo designis</name>
    <dbReference type="NCBI Taxonomy" id="312471"/>
    <lineage>
        <taxon>Eukaryota</taxon>
        <taxon>Discoba</taxon>
        <taxon>Euglenozoa</taxon>
        <taxon>Kinetoplastea</taxon>
        <taxon>Metakinetoplastina</taxon>
        <taxon>Neobodonida</taxon>
        <taxon>Neobodo</taxon>
    </lineage>
</organism>
<protein>
    <recommendedName>
        <fullName evidence="4">Transmembrane protein</fullName>
    </recommendedName>
</protein>
<feature type="region of interest" description="Disordered" evidence="1">
    <location>
        <begin position="85"/>
        <end position="137"/>
    </location>
</feature>
<accession>A0A7S1Q556</accession>
<feature type="compositionally biased region" description="Basic and acidic residues" evidence="1">
    <location>
        <begin position="90"/>
        <end position="104"/>
    </location>
</feature>
<evidence type="ECO:0000256" key="1">
    <source>
        <dbReference type="SAM" id="MobiDB-lite"/>
    </source>
</evidence>